<evidence type="ECO:0000256" key="2">
    <source>
        <dbReference type="SAM" id="Phobius"/>
    </source>
</evidence>
<reference evidence="3 4" key="1">
    <citation type="submission" date="2020-09" db="EMBL/GenBank/DDBJ databases">
        <title>Paenibacillus sp. strain PR3 16S rRNA gene Genome sequencing and assembly.</title>
        <authorList>
            <person name="Kim J."/>
        </authorList>
    </citation>
    <scope>NUCLEOTIDE SEQUENCE [LARGE SCALE GENOMIC DNA]</scope>
    <source>
        <strain evidence="3 4">PR3</strain>
    </source>
</reference>
<evidence type="ECO:0008006" key="5">
    <source>
        <dbReference type="Google" id="ProtNLM"/>
    </source>
</evidence>
<dbReference type="Gene3D" id="1.10.3730.20">
    <property type="match status" value="1"/>
</dbReference>
<proteinExistence type="predicted"/>
<dbReference type="RefSeq" id="WP_191203525.1">
    <property type="nucleotide sequence ID" value="NZ_JACXZA010000002.1"/>
</dbReference>
<keyword evidence="2" id="KW-0472">Membrane</keyword>
<feature type="transmembrane region" description="Helical" evidence="2">
    <location>
        <begin position="69"/>
        <end position="90"/>
    </location>
</feature>
<organism evidence="3 4">
    <name type="scientific">Paenibacillus terricola</name>
    <dbReference type="NCBI Taxonomy" id="2763503"/>
    <lineage>
        <taxon>Bacteria</taxon>
        <taxon>Bacillati</taxon>
        <taxon>Bacillota</taxon>
        <taxon>Bacilli</taxon>
        <taxon>Bacillales</taxon>
        <taxon>Paenibacillaceae</taxon>
        <taxon>Paenibacillus</taxon>
    </lineage>
</organism>
<evidence type="ECO:0000256" key="1">
    <source>
        <dbReference type="ARBA" id="ARBA00004127"/>
    </source>
</evidence>
<comment type="caution">
    <text evidence="3">The sequence shown here is derived from an EMBL/GenBank/DDBJ whole genome shotgun (WGS) entry which is preliminary data.</text>
</comment>
<keyword evidence="2" id="KW-0812">Transmembrane</keyword>
<accession>A0ABR8MTG9</accession>
<name>A0ABR8MTG9_9BACL</name>
<feature type="transmembrane region" description="Helical" evidence="2">
    <location>
        <begin position="96"/>
        <end position="114"/>
    </location>
</feature>
<comment type="subcellular location">
    <subcellularLocation>
        <location evidence="1">Endomembrane system</location>
        <topology evidence="1">Multi-pass membrane protein</topology>
    </subcellularLocation>
</comment>
<sequence length="115" mass="12840">MSYVYSFLLVLIGLFAANFIFSYQSKHIDPDFWTTVKFQLLMLPFFFGANLAIGFGVKFGFKALGNLSYVLAVSKGLELLISLLLGYLFFKETPSWKTAIGFGCVLVGFVIAKIK</sequence>
<dbReference type="EMBL" id="JACXZA010000002">
    <property type="protein sequence ID" value="MBD3919268.1"/>
    <property type="molecule type" value="Genomic_DNA"/>
</dbReference>
<feature type="transmembrane region" description="Helical" evidence="2">
    <location>
        <begin position="38"/>
        <end position="57"/>
    </location>
</feature>
<evidence type="ECO:0000313" key="3">
    <source>
        <dbReference type="EMBL" id="MBD3919268.1"/>
    </source>
</evidence>
<dbReference type="InterPro" id="IPR037185">
    <property type="entry name" value="EmrE-like"/>
</dbReference>
<keyword evidence="2" id="KW-1133">Transmembrane helix</keyword>
<dbReference type="SUPFAM" id="SSF103481">
    <property type="entry name" value="Multidrug resistance efflux transporter EmrE"/>
    <property type="match status" value="1"/>
</dbReference>
<keyword evidence="4" id="KW-1185">Reference proteome</keyword>
<gene>
    <name evidence="3" type="ORF">H8B09_10930</name>
</gene>
<evidence type="ECO:0000313" key="4">
    <source>
        <dbReference type="Proteomes" id="UP000609346"/>
    </source>
</evidence>
<dbReference type="Proteomes" id="UP000609346">
    <property type="component" value="Unassembled WGS sequence"/>
</dbReference>
<protein>
    <recommendedName>
        <fullName evidence="5">EamA domain-containing protein</fullName>
    </recommendedName>
</protein>